<dbReference type="CDD" id="cd09281">
    <property type="entry name" value="UPF0066"/>
    <property type="match status" value="1"/>
</dbReference>
<dbReference type="GO" id="GO:0032259">
    <property type="term" value="P:methylation"/>
    <property type="evidence" value="ECO:0007669"/>
    <property type="project" value="UniProtKB-KW"/>
</dbReference>
<dbReference type="PANTHER" id="PTHR12818">
    <property type="entry name" value="TRNA (ADENINE(37)-N6)-METHYLTRANSFERASE"/>
    <property type="match status" value="1"/>
</dbReference>
<evidence type="ECO:0000256" key="2">
    <source>
        <dbReference type="ARBA" id="ARBA00033753"/>
    </source>
</evidence>
<dbReference type="GO" id="GO:0008168">
    <property type="term" value="F:methyltransferase activity"/>
    <property type="evidence" value="ECO:0007669"/>
    <property type="project" value="UniProtKB-KW"/>
</dbReference>
<evidence type="ECO:0000259" key="3">
    <source>
        <dbReference type="PROSITE" id="PS51668"/>
    </source>
</evidence>
<dbReference type="InterPro" id="IPR036414">
    <property type="entry name" value="YaeB_N_sf"/>
</dbReference>
<keyword evidence="1" id="KW-0949">S-adenosyl-L-methionine</keyword>
<dbReference type="AlphaFoldDB" id="A0A7J3VUG8"/>
<reference evidence="4" key="1">
    <citation type="journal article" date="2020" name="mSystems">
        <title>Genome- and Community-Level Interaction Insights into Carbon Utilization and Element Cycling Functions of Hydrothermarchaeota in Hydrothermal Sediment.</title>
        <authorList>
            <person name="Zhou Z."/>
            <person name="Liu Y."/>
            <person name="Xu W."/>
            <person name="Pan J."/>
            <person name="Luo Z.H."/>
            <person name="Li M."/>
        </authorList>
    </citation>
    <scope>NUCLEOTIDE SEQUENCE [LARGE SCALE GENOMIC DNA]</scope>
    <source>
        <strain evidence="4">SpSt-1074</strain>
    </source>
</reference>
<keyword evidence="4" id="KW-0489">Methyltransferase</keyword>
<dbReference type="InterPro" id="IPR036413">
    <property type="entry name" value="YaeB-like_sf"/>
</dbReference>
<evidence type="ECO:0000256" key="1">
    <source>
        <dbReference type="ARBA" id="ARBA00022691"/>
    </source>
</evidence>
<dbReference type="InterPro" id="IPR040372">
    <property type="entry name" value="YaeB-like"/>
</dbReference>
<gene>
    <name evidence="4" type="primary">tsaA</name>
    <name evidence="4" type="ORF">ENM31_04850</name>
</gene>
<feature type="domain" description="TsaA-like" evidence="3">
    <location>
        <begin position="6"/>
        <end position="136"/>
    </location>
</feature>
<sequence length="152" mass="17661">MDMVVLKPVGRVKDGMPLDKTVEWSRWRDVSTIEVFEEYRPGLKGLEEYSHVFVIFYLHLEKRAELVVRPRGRPDLPEVGVFASRGPARPNPVGLAVCRLVEVFEEGLRVLGLDAYTSTPVLDIKPYDYYDVVEDPRVPSWFKRLWQQRDVD</sequence>
<dbReference type="Pfam" id="PF01980">
    <property type="entry name" value="TrmO_N"/>
    <property type="match status" value="1"/>
</dbReference>
<dbReference type="InterPro" id="IPR023370">
    <property type="entry name" value="TrmO-like_N"/>
</dbReference>
<dbReference type="SUPFAM" id="SSF118196">
    <property type="entry name" value="YaeB-like"/>
    <property type="match status" value="1"/>
</dbReference>
<dbReference type="NCBIfam" id="TIGR00104">
    <property type="entry name" value="tRNA_TsaA"/>
    <property type="match status" value="1"/>
</dbReference>
<dbReference type="PANTHER" id="PTHR12818:SF0">
    <property type="entry name" value="TRNA (ADENINE(37)-N6)-METHYLTRANSFERASE"/>
    <property type="match status" value="1"/>
</dbReference>
<comment type="caution">
    <text evidence="4">The sequence shown here is derived from an EMBL/GenBank/DDBJ whole genome shotgun (WGS) entry which is preliminary data.</text>
</comment>
<accession>A0A7J3VUG8</accession>
<dbReference type="EMBL" id="DRXH01000167">
    <property type="protein sequence ID" value="HHM44607.1"/>
    <property type="molecule type" value="Genomic_DNA"/>
</dbReference>
<organism evidence="4">
    <name type="scientific">Caldiarchaeum subterraneum</name>
    <dbReference type="NCBI Taxonomy" id="311458"/>
    <lineage>
        <taxon>Archaea</taxon>
        <taxon>Nitrososphaerota</taxon>
        <taxon>Candidatus Caldarchaeales</taxon>
        <taxon>Candidatus Caldarchaeaceae</taxon>
        <taxon>Candidatus Caldarchaeum</taxon>
    </lineage>
</organism>
<comment type="similarity">
    <text evidence="2">Belongs to the tRNA methyltransferase O family.</text>
</comment>
<dbReference type="Gene3D" id="2.40.30.70">
    <property type="entry name" value="YaeB-like"/>
    <property type="match status" value="1"/>
</dbReference>
<name>A0A7J3VUG8_CALS0</name>
<keyword evidence="4" id="KW-0808">Transferase</keyword>
<protein>
    <submittedName>
        <fullName evidence="4">tRNA (N6-threonylcarbamoyladenosine(37)-N6)-methyltransferase TrmO</fullName>
    </submittedName>
</protein>
<evidence type="ECO:0000313" key="4">
    <source>
        <dbReference type="EMBL" id="HHM44607.1"/>
    </source>
</evidence>
<proteinExistence type="inferred from homology"/>
<dbReference type="PROSITE" id="PS51668">
    <property type="entry name" value="TSAA_2"/>
    <property type="match status" value="1"/>
</dbReference>